<dbReference type="PROSITE" id="PS00080">
    <property type="entry name" value="MULTICOPPER_OXIDASE2"/>
    <property type="match status" value="1"/>
</dbReference>
<gene>
    <name evidence="10" type="ORF">CJD36_019115</name>
</gene>
<dbReference type="InterPro" id="IPR034279">
    <property type="entry name" value="CuRO_3_CopA"/>
</dbReference>
<dbReference type="PANTHER" id="PTHR11709">
    <property type="entry name" value="MULTI-COPPER OXIDASE"/>
    <property type="match status" value="1"/>
</dbReference>
<dbReference type="Pfam" id="PF19335">
    <property type="entry name" value="HMBD"/>
    <property type="match status" value="1"/>
</dbReference>
<dbReference type="PANTHER" id="PTHR11709:SF394">
    <property type="entry name" value="FI03373P-RELATED"/>
    <property type="match status" value="1"/>
</dbReference>
<evidence type="ECO:0000259" key="6">
    <source>
        <dbReference type="Pfam" id="PF00394"/>
    </source>
</evidence>
<feature type="domain" description="Plastocyanin-like" evidence="7">
    <location>
        <begin position="550"/>
        <end position="662"/>
    </location>
</feature>
<feature type="compositionally biased region" description="Polar residues" evidence="4">
    <location>
        <begin position="486"/>
        <end position="500"/>
    </location>
</feature>
<dbReference type="InterPro" id="IPR011707">
    <property type="entry name" value="Cu-oxidase-like_N"/>
</dbReference>
<dbReference type="RefSeq" id="WP_105040810.1">
    <property type="nucleotide sequence ID" value="NZ_PPSL01000006.1"/>
</dbReference>
<evidence type="ECO:0000313" key="11">
    <source>
        <dbReference type="Proteomes" id="UP000239872"/>
    </source>
</evidence>
<dbReference type="InterPro" id="IPR045087">
    <property type="entry name" value="Cu-oxidase_fam"/>
</dbReference>
<feature type="signal peptide" evidence="5">
    <location>
        <begin position="1"/>
        <end position="20"/>
    </location>
</feature>
<comment type="caution">
    <text evidence="10">The sequence shown here is derived from an EMBL/GenBank/DDBJ whole genome shotgun (WGS) entry which is preliminary data.</text>
</comment>
<feature type="region of interest" description="Disordered" evidence="4">
    <location>
        <begin position="484"/>
        <end position="516"/>
    </location>
</feature>
<dbReference type="InterPro" id="IPR002355">
    <property type="entry name" value="Cu_oxidase_Cu_BS"/>
</dbReference>
<dbReference type="OrthoDB" id="9757546at2"/>
<evidence type="ECO:0000256" key="1">
    <source>
        <dbReference type="ARBA" id="ARBA00022723"/>
    </source>
</evidence>
<dbReference type="InterPro" id="IPR011706">
    <property type="entry name" value="Cu-oxidase_C"/>
</dbReference>
<feature type="compositionally biased region" description="Basic and acidic residues" evidence="4">
    <location>
        <begin position="502"/>
        <end position="511"/>
    </location>
</feature>
<keyword evidence="2" id="KW-0560">Oxidoreductase</keyword>
<dbReference type="Gene3D" id="2.60.40.420">
    <property type="entry name" value="Cupredoxins - blue copper proteins"/>
    <property type="match status" value="3"/>
</dbReference>
<protein>
    <submittedName>
        <fullName evidence="10">Copper oxidase</fullName>
    </submittedName>
</protein>
<dbReference type="EMBL" id="PPSL01000006">
    <property type="protein sequence ID" value="PQJ09360.1"/>
    <property type="molecule type" value="Genomic_DNA"/>
</dbReference>
<feature type="chain" id="PRO_5015536964" evidence="5">
    <location>
        <begin position="21"/>
        <end position="863"/>
    </location>
</feature>
<name>A0A2S7SR37_9BACT</name>
<keyword evidence="5" id="KW-0732">Signal</keyword>
<keyword evidence="1" id="KW-0479">Metal-binding</keyword>
<evidence type="ECO:0000256" key="5">
    <source>
        <dbReference type="SAM" id="SignalP"/>
    </source>
</evidence>
<dbReference type="CDD" id="cd13896">
    <property type="entry name" value="CuRO_3_CopA"/>
    <property type="match status" value="1"/>
</dbReference>
<dbReference type="InterPro" id="IPR008972">
    <property type="entry name" value="Cupredoxin"/>
</dbReference>
<dbReference type="InterPro" id="IPR045800">
    <property type="entry name" value="HMBD"/>
</dbReference>
<proteinExistence type="predicted"/>
<dbReference type="Pfam" id="PF07731">
    <property type="entry name" value="Cu-oxidase_2"/>
    <property type="match status" value="1"/>
</dbReference>
<dbReference type="Pfam" id="PF00394">
    <property type="entry name" value="Cu-oxidase"/>
    <property type="match status" value="1"/>
</dbReference>
<feature type="domain" description="Plastocyanin-like" evidence="8">
    <location>
        <begin position="143"/>
        <end position="254"/>
    </location>
</feature>
<evidence type="ECO:0000256" key="3">
    <source>
        <dbReference type="ARBA" id="ARBA00023008"/>
    </source>
</evidence>
<organism evidence="10 11">
    <name type="scientific">Flavipsychrobacter stenotrophus</name>
    <dbReference type="NCBI Taxonomy" id="2077091"/>
    <lineage>
        <taxon>Bacteria</taxon>
        <taxon>Pseudomonadati</taxon>
        <taxon>Bacteroidota</taxon>
        <taxon>Chitinophagia</taxon>
        <taxon>Chitinophagales</taxon>
        <taxon>Chitinophagaceae</taxon>
        <taxon>Flavipsychrobacter</taxon>
    </lineage>
</organism>
<evidence type="ECO:0000259" key="9">
    <source>
        <dbReference type="Pfam" id="PF19335"/>
    </source>
</evidence>
<evidence type="ECO:0000259" key="8">
    <source>
        <dbReference type="Pfam" id="PF07732"/>
    </source>
</evidence>
<dbReference type="Proteomes" id="UP000239872">
    <property type="component" value="Unassembled WGS sequence"/>
</dbReference>
<dbReference type="InterPro" id="IPR034282">
    <property type="entry name" value="CuRO_2_CopA"/>
</dbReference>
<dbReference type="Pfam" id="PF07732">
    <property type="entry name" value="Cu-oxidase_3"/>
    <property type="match status" value="1"/>
</dbReference>
<dbReference type="SUPFAM" id="SSF49503">
    <property type="entry name" value="Cupredoxins"/>
    <property type="match status" value="3"/>
</dbReference>
<dbReference type="AlphaFoldDB" id="A0A2S7SR37"/>
<evidence type="ECO:0000313" key="10">
    <source>
        <dbReference type="EMBL" id="PQJ09360.1"/>
    </source>
</evidence>
<dbReference type="InterPro" id="IPR001117">
    <property type="entry name" value="Cu-oxidase_2nd"/>
</dbReference>
<feature type="domain" description="Heavy metal binding" evidence="9">
    <location>
        <begin position="40"/>
        <end position="65"/>
    </location>
</feature>
<dbReference type="GO" id="GO:0016491">
    <property type="term" value="F:oxidoreductase activity"/>
    <property type="evidence" value="ECO:0007669"/>
    <property type="project" value="UniProtKB-KW"/>
</dbReference>
<evidence type="ECO:0000256" key="4">
    <source>
        <dbReference type="SAM" id="MobiDB-lite"/>
    </source>
</evidence>
<keyword evidence="11" id="KW-1185">Reference proteome</keyword>
<sequence length="863" mass="99000">MKTKFLTIILLLTTITIGYAQTDMKDMKIPPKETNEVIFTCVMHPEIRSATPGKCPKCGMQLVKKVIKRKDAPKQTPVKNRPIEKTSEEKKMEQRKPDDHSSMYGMPMRDVTNKEEKAVTAETKLKTIKAGKPKKVHYDLYVTDTVVNYTGRHRKAIAINGTIPAPTLYFTQGDTAEISVHNTLKHETSIHWHGVILPNTEDGVSYLTTAPIKPGRSRTFRFPIVQNGTYWYHSHTKVQEQSGMYGALVFYKKEEPDIKQQAIVLSDWADMKPHEIDRSLHNQTDWFSIRKNTVQSYTEAIRKGHFKTKVENEWKRMLAMDVSDVAYDRFLINGDTSLHMPQYKKGDKVKLRIVNGSSSTYFWLKYAGGKITVVANDGEDVVPVEVDRLIIAVAETYDVIITIPEDMNYEFLVTPEDRTKHSSIWLGDGMLMPAERLPKLKYFEGMKMMNGMMKMNGDMSGMEGMAMTNQTMDMNTVMYQEITGKEGNSNSGDSSASMGKSNMDDQKKMSSHDMQGMDMDNAGSDIVTLNYSMLKAPKKTTLPNWPERTFYFNLTGNMNRYVWTIDNKTVSEAKNIYIKKGENIRIVMFNNTMMRHPMHLHGHFFRVLNGTGDYAPLKNVIDIMPMETDTLEFAATESGNWFFHCHILYHMMSGMGRVFSYENSPLNPELPNKRYAQRKLFRDDRMFHLMAEIGLESNGSDGVAMLANTRWKLETMWHLGSQPHHGYESETNIGRYLGRMQWWFVYAGFDYHYKMKDAIRHGEAYNLFGQQSNKNNRSTAVAGIQYTLPMLIIADARIDADGKARFQLSREDIPISKRLRFKFMANTDREYMAGFKYVVTKYFSVSTHYDSDMGIGGGLTITY</sequence>
<feature type="domain" description="Plastocyanin-like" evidence="6">
    <location>
        <begin position="308"/>
        <end position="413"/>
    </location>
</feature>
<reference evidence="10 11" key="1">
    <citation type="submission" date="2018-01" db="EMBL/GenBank/DDBJ databases">
        <title>A novel member of the phylum Bacteroidetes isolated from glacier ice.</title>
        <authorList>
            <person name="Liu Q."/>
            <person name="Xin Y.-H."/>
        </authorList>
    </citation>
    <scope>NUCLEOTIDE SEQUENCE [LARGE SCALE GENOMIC DNA]</scope>
    <source>
        <strain evidence="10 11">RB1R16</strain>
    </source>
</reference>
<accession>A0A2S7SR37</accession>
<dbReference type="PROSITE" id="PS00079">
    <property type="entry name" value="MULTICOPPER_OXIDASE1"/>
    <property type="match status" value="1"/>
</dbReference>
<dbReference type="InterPro" id="IPR033138">
    <property type="entry name" value="Cu_oxidase_CS"/>
</dbReference>
<feature type="compositionally biased region" description="Basic and acidic residues" evidence="4">
    <location>
        <begin position="81"/>
        <end position="101"/>
    </location>
</feature>
<dbReference type="CDD" id="cd13874">
    <property type="entry name" value="CuRO_2_CopA"/>
    <property type="match status" value="1"/>
</dbReference>
<feature type="region of interest" description="Disordered" evidence="4">
    <location>
        <begin position="70"/>
        <end position="107"/>
    </location>
</feature>
<keyword evidence="3" id="KW-0186">Copper</keyword>
<dbReference type="GO" id="GO:0005507">
    <property type="term" value="F:copper ion binding"/>
    <property type="evidence" value="ECO:0007669"/>
    <property type="project" value="InterPro"/>
</dbReference>
<evidence type="ECO:0000259" key="7">
    <source>
        <dbReference type="Pfam" id="PF07731"/>
    </source>
</evidence>
<evidence type="ECO:0000256" key="2">
    <source>
        <dbReference type="ARBA" id="ARBA00023002"/>
    </source>
</evidence>